<gene>
    <name evidence="1" type="ORF">FWILDA_LOCUS14540</name>
</gene>
<evidence type="ECO:0000313" key="1">
    <source>
        <dbReference type="EMBL" id="CAI2190366.1"/>
    </source>
</evidence>
<feature type="non-terminal residue" evidence="1">
    <location>
        <position position="98"/>
    </location>
</feature>
<sequence>GANLLIKPEDIRANSENYTNIPHYQRYNQAMKFLKETEFEEYNCKIVKNENNEIEIVTKNAFGGEIRKSDEELLEELDLEYEPETIEFSEAQFSEVLD</sequence>
<reference evidence="1" key="1">
    <citation type="submission" date="2022-08" db="EMBL/GenBank/DDBJ databases">
        <authorList>
            <person name="Kallberg Y."/>
            <person name="Tangrot J."/>
            <person name="Rosling A."/>
        </authorList>
    </citation>
    <scope>NUCLEOTIDE SEQUENCE</scope>
    <source>
        <strain evidence="1">Wild A</strain>
    </source>
</reference>
<dbReference type="EMBL" id="CAMKVN010006512">
    <property type="protein sequence ID" value="CAI2190366.1"/>
    <property type="molecule type" value="Genomic_DNA"/>
</dbReference>
<protein>
    <submittedName>
        <fullName evidence="1">16807_t:CDS:1</fullName>
    </submittedName>
</protein>
<dbReference type="AlphaFoldDB" id="A0A9W4WZ94"/>
<organism evidence="1 2">
    <name type="scientific">Funneliformis geosporum</name>
    <dbReference type="NCBI Taxonomy" id="1117311"/>
    <lineage>
        <taxon>Eukaryota</taxon>
        <taxon>Fungi</taxon>
        <taxon>Fungi incertae sedis</taxon>
        <taxon>Mucoromycota</taxon>
        <taxon>Glomeromycotina</taxon>
        <taxon>Glomeromycetes</taxon>
        <taxon>Glomerales</taxon>
        <taxon>Glomeraceae</taxon>
        <taxon>Funneliformis</taxon>
    </lineage>
</organism>
<name>A0A9W4WZ94_9GLOM</name>
<comment type="caution">
    <text evidence="1">The sequence shown here is derived from an EMBL/GenBank/DDBJ whole genome shotgun (WGS) entry which is preliminary data.</text>
</comment>
<evidence type="ECO:0000313" key="2">
    <source>
        <dbReference type="Proteomes" id="UP001153678"/>
    </source>
</evidence>
<keyword evidence="2" id="KW-1185">Reference proteome</keyword>
<proteinExistence type="predicted"/>
<dbReference type="Proteomes" id="UP001153678">
    <property type="component" value="Unassembled WGS sequence"/>
</dbReference>
<accession>A0A9W4WZ94</accession>